<sequence>METFEIALIVLGALLMIGALLSGYVKRSFLSLTALYVLVGFALGQGGLAVLDFNAQEGFVKELAILALVVILFRDGLEVEAELLAKQWHLPLRKLIIAMPITAAIITLAGHFIVGLSWLEAALLGALLSPTDPVLSSAVVTNPRVPRLIRNSLNLESGLNDGLALALIIPVAAALKGTSDGMVWWQFMLEDMAIGFAAGIAFGYLASVLIPRSGEGSGIPDHHKVLYALGVALLTYGILSFAGHGNAFIAVYVCAITLGVRRADIRDYFNSGAEEIVELVKLGIFVVFGSILTVQALFSDGWAAVAVVVVTLTVARTAGVWLSLIGNRERLSTQTKAFMSWFGPKGVATMTYSLFLLALGIPGATEVTNLAALCVVTSIIAHGLTDTPGANWIGRVAAAAREKAQRDGQPVPPDAIV</sequence>
<dbReference type="InterPro" id="IPR006153">
    <property type="entry name" value="Cation/H_exchanger_TM"/>
</dbReference>
<feature type="transmembrane region" description="Helical" evidence="8">
    <location>
        <begin position="158"/>
        <end position="175"/>
    </location>
</feature>
<name>A0A6J7RIG1_9ZZZZ</name>
<feature type="transmembrane region" description="Helical" evidence="8">
    <location>
        <begin position="338"/>
        <end position="361"/>
    </location>
</feature>
<keyword evidence="2" id="KW-0813">Transport</keyword>
<dbReference type="AlphaFoldDB" id="A0A6J7RIG1"/>
<evidence type="ECO:0000256" key="2">
    <source>
        <dbReference type="ARBA" id="ARBA00022448"/>
    </source>
</evidence>
<dbReference type="PANTHER" id="PTHR32507">
    <property type="entry name" value="NA(+)/H(+) ANTIPORTER 1"/>
    <property type="match status" value="1"/>
</dbReference>
<feature type="transmembrane region" description="Helical" evidence="8">
    <location>
        <begin position="279"/>
        <end position="298"/>
    </location>
</feature>
<evidence type="ECO:0000256" key="3">
    <source>
        <dbReference type="ARBA" id="ARBA00022449"/>
    </source>
</evidence>
<gene>
    <name evidence="10" type="ORF">UFOPK3522_00135</name>
    <name evidence="11" type="ORF">UFOPK4175_00106</name>
</gene>
<evidence type="ECO:0000313" key="11">
    <source>
        <dbReference type="EMBL" id="CAB5028586.1"/>
    </source>
</evidence>
<feature type="transmembrane region" description="Helical" evidence="8">
    <location>
        <begin position="187"/>
        <end position="205"/>
    </location>
</feature>
<feature type="transmembrane region" description="Helical" evidence="8">
    <location>
        <begin position="32"/>
        <end position="51"/>
    </location>
</feature>
<keyword evidence="6" id="KW-0406">Ion transport</keyword>
<feature type="transmembrane region" description="Helical" evidence="8">
    <location>
        <begin position="225"/>
        <end position="258"/>
    </location>
</feature>
<dbReference type="EMBL" id="CAESAO010000006">
    <property type="protein sequence ID" value="CAB4335233.1"/>
    <property type="molecule type" value="Genomic_DNA"/>
</dbReference>
<feature type="transmembrane region" description="Helical" evidence="8">
    <location>
        <begin position="304"/>
        <end position="326"/>
    </location>
</feature>
<keyword evidence="3" id="KW-0050">Antiport</keyword>
<evidence type="ECO:0000256" key="4">
    <source>
        <dbReference type="ARBA" id="ARBA00022692"/>
    </source>
</evidence>
<dbReference type="GO" id="GO:0005886">
    <property type="term" value="C:plasma membrane"/>
    <property type="evidence" value="ECO:0007669"/>
    <property type="project" value="UniProtKB-SubCell"/>
</dbReference>
<reference evidence="11" key="1">
    <citation type="submission" date="2020-05" db="EMBL/GenBank/DDBJ databases">
        <authorList>
            <person name="Chiriac C."/>
            <person name="Salcher M."/>
            <person name="Ghai R."/>
            <person name="Kavagutti S V."/>
        </authorList>
    </citation>
    <scope>NUCLEOTIDE SEQUENCE</scope>
</reference>
<dbReference type="PANTHER" id="PTHR32507:SF8">
    <property type="entry name" value="CNH1P"/>
    <property type="match status" value="1"/>
</dbReference>
<dbReference type="Gene3D" id="6.10.140.1330">
    <property type="match status" value="1"/>
</dbReference>
<keyword evidence="7 8" id="KW-0472">Membrane</keyword>
<feature type="transmembrane region" description="Helical" evidence="8">
    <location>
        <begin position="95"/>
        <end position="119"/>
    </location>
</feature>
<dbReference type="Pfam" id="PF00999">
    <property type="entry name" value="Na_H_Exchanger"/>
    <property type="match status" value="1"/>
</dbReference>
<keyword evidence="5 8" id="KW-1133">Transmembrane helix</keyword>
<keyword evidence="4 8" id="KW-0812">Transmembrane</keyword>
<evidence type="ECO:0000259" key="9">
    <source>
        <dbReference type="Pfam" id="PF00999"/>
    </source>
</evidence>
<organism evidence="11">
    <name type="scientific">freshwater metagenome</name>
    <dbReference type="NCBI Taxonomy" id="449393"/>
    <lineage>
        <taxon>unclassified sequences</taxon>
        <taxon>metagenomes</taxon>
        <taxon>ecological metagenomes</taxon>
    </lineage>
</organism>
<evidence type="ECO:0000256" key="1">
    <source>
        <dbReference type="ARBA" id="ARBA00004651"/>
    </source>
</evidence>
<dbReference type="GO" id="GO:0015297">
    <property type="term" value="F:antiporter activity"/>
    <property type="evidence" value="ECO:0007669"/>
    <property type="project" value="UniProtKB-KW"/>
</dbReference>
<evidence type="ECO:0000256" key="6">
    <source>
        <dbReference type="ARBA" id="ARBA00023065"/>
    </source>
</evidence>
<feature type="domain" description="Cation/H+ exchanger transmembrane" evidence="9">
    <location>
        <begin position="18"/>
        <end position="388"/>
    </location>
</feature>
<accession>A0A6J7RIG1</accession>
<evidence type="ECO:0000256" key="7">
    <source>
        <dbReference type="ARBA" id="ARBA00023136"/>
    </source>
</evidence>
<proteinExistence type="predicted"/>
<evidence type="ECO:0000313" key="10">
    <source>
        <dbReference type="EMBL" id="CAB4335233.1"/>
    </source>
</evidence>
<dbReference type="GO" id="GO:1902600">
    <property type="term" value="P:proton transmembrane transport"/>
    <property type="evidence" value="ECO:0007669"/>
    <property type="project" value="InterPro"/>
</dbReference>
<evidence type="ECO:0000256" key="8">
    <source>
        <dbReference type="SAM" id="Phobius"/>
    </source>
</evidence>
<evidence type="ECO:0000256" key="5">
    <source>
        <dbReference type="ARBA" id="ARBA00022989"/>
    </source>
</evidence>
<comment type="subcellular location">
    <subcellularLocation>
        <location evidence="1">Cell membrane</location>
        <topology evidence="1">Multi-pass membrane protein</topology>
    </subcellularLocation>
</comment>
<dbReference type="EMBL" id="CAFBPX010000010">
    <property type="protein sequence ID" value="CAB5028586.1"/>
    <property type="molecule type" value="Genomic_DNA"/>
</dbReference>
<feature type="transmembrane region" description="Helical" evidence="8">
    <location>
        <begin position="6"/>
        <end position="25"/>
    </location>
</feature>
<protein>
    <submittedName>
        <fullName evidence="11">Unannotated protein</fullName>
    </submittedName>
</protein>